<evidence type="ECO:0000313" key="2">
    <source>
        <dbReference type="Proteomes" id="UP001320170"/>
    </source>
</evidence>
<evidence type="ECO:0000313" key="1">
    <source>
        <dbReference type="EMBL" id="MCE3531683.1"/>
    </source>
</evidence>
<organism evidence="1 2">
    <name type="scientific">Legionella resiliens</name>
    <dbReference type="NCBI Taxonomy" id="2905958"/>
    <lineage>
        <taxon>Bacteria</taxon>
        <taxon>Pseudomonadati</taxon>
        <taxon>Pseudomonadota</taxon>
        <taxon>Gammaproteobacteria</taxon>
        <taxon>Legionellales</taxon>
        <taxon>Legionellaceae</taxon>
        <taxon>Legionella</taxon>
    </lineage>
</organism>
<reference evidence="1 2" key="1">
    <citation type="journal article" date="2024" name="Pathogens">
        <title>Characterization of a Novel Species of Legionella Isolated from a Healthcare Facility: Legionella resiliens sp. nov.</title>
        <authorList>
            <person name="Cristino S."/>
            <person name="Pascale M.R."/>
            <person name="Marino F."/>
            <person name="Derelitto C."/>
            <person name="Salaris S."/>
            <person name="Orsini M."/>
            <person name="Squarzoni S."/>
            <person name="Grottola A."/>
            <person name="Girolamini L."/>
        </authorList>
    </citation>
    <scope>NUCLEOTIDE SEQUENCE [LARGE SCALE GENOMIC DNA]</scope>
    <source>
        <strain evidence="1 2">8cVS16</strain>
    </source>
</reference>
<proteinExistence type="predicted"/>
<gene>
    <name evidence="1" type="ORF">LXO92_04745</name>
</gene>
<accession>A0ABS8WYW6</accession>
<evidence type="ECO:0008006" key="3">
    <source>
        <dbReference type="Google" id="ProtNLM"/>
    </source>
</evidence>
<dbReference type="EMBL" id="JAJTND010000003">
    <property type="protein sequence ID" value="MCE3531683.1"/>
    <property type="molecule type" value="Genomic_DNA"/>
</dbReference>
<name>A0ABS8WYW6_9GAMM</name>
<dbReference type="Proteomes" id="UP001320170">
    <property type="component" value="Unassembled WGS sequence"/>
</dbReference>
<sequence length="233" mass="25820">MYSKVTTSTSKIDTFFQPGKKVNQHMTCRKLDELEKMQGLLNSQRIKLIFGNYGVELILQENNVRISNLNSNGVMRTLAVVHFSLPVPLWLKETHNKIVSGSTIGQTIKDDGIDLAKEDVYFGITELPEIAKNKMNTAEKSAAVHIYQLTVKKPNTSESIVYCTITEVHSPLYLTLGDLHQLSPEGTKKFSALTESAKKPLNELNTLDELLKSHYKQITNVSSASLGSGPAPS</sequence>
<protein>
    <recommendedName>
        <fullName evidence="3">Dot/Icm T4SS effector</fullName>
    </recommendedName>
</protein>
<keyword evidence="2" id="KW-1185">Reference proteome</keyword>
<comment type="caution">
    <text evidence="1">The sequence shown here is derived from an EMBL/GenBank/DDBJ whole genome shotgun (WGS) entry which is preliminary data.</text>
</comment>
<dbReference type="RefSeq" id="WP_232890466.1">
    <property type="nucleotide sequence ID" value="NZ_JAJSPM010000003.1"/>
</dbReference>